<gene>
    <name evidence="1" type="ORF">VST7929_01329</name>
</gene>
<dbReference type="Proteomes" id="UP000838672">
    <property type="component" value="Unassembled WGS sequence"/>
</dbReference>
<evidence type="ECO:0000313" key="1">
    <source>
        <dbReference type="EMBL" id="CAH0533461.1"/>
    </source>
</evidence>
<comment type="caution">
    <text evidence="1">The sequence shown here is derived from an EMBL/GenBank/DDBJ whole genome shotgun (WGS) entry which is preliminary data.</text>
</comment>
<proteinExistence type="predicted"/>
<dbReference type="EMBL" id="CAKLDI010000001">
    <property type="protein sequence ID" value="CAH0533461.1"/>
    <property type="molecule type" value="Genomic_DNA"/>
</dbReference>
<sequence>MTEIKHSLKGVVAQGRKYRNLRGNWMLNQHSGLQAYHRARSDESLAAAHLAQDLYFNQGKSINEIAKVLGRSRTMTRNYIFEYEREKK</sequence>
<name>A0ABM8ZT14_9VIBR</name>
<reference evidence="1" key="1">
    <citation type="submission" date="2021-11" db="EMBL/GenBank/DDBJ databases">
        <authorList>
            <person name="Rodrigo-Torres L."/>
            <person name="Arahal R. D."/>
            <person name="Lucena T."/>
        </authorList>
    </citation>
    <scope>NUCLEOTIDE SEQUENCE</scope>
    <source>
        <strain evidence="1">CECT 7929</strain>
    </source>
</reference>
<evidence type="ECO:0000313" key="2">
    <source>
        <dbReference type="Proteomes" id="UP000838672"/>
    </source>
</evidence>
<organism evidence="1 2">
    <name type="scientific">Vibrio stylophorae</name>
    <dbReference type="NCBI Taxonomy" id="659351"/>
    <lineage>
        <taxon>Bacteria</taxon>
        <taxon>Pseudomonadati</taxon>
        <taxon>Pseudomonadota</taxon>
        <taxon>Gammaproteobacteria</taxon>
        <taxon>Vibrionales</taxon>
        <taxon>Vibrionaceae</taxon>
        <taxon>Vibrio</taxon>
    </lineage>
</organism>
<protein>
    <submittedName>
        <fullName evidence="1">Uncharacterized protein</fullName>
    </submittedName>
</protein>
<keyword evidence="2" id="KW-1185">Reference proteome</keyword>
<accession>A0ABM8ZT14</accession>
<dbReference type="RefSeq" id="WP_237465909.1">
    <property type="nucleotide sequence ID" value="NZ_CAKLDI010000001.1"/>
</dbReference>